<sequence>MTHRKRNTTKDPFATNNEVENVKLFEILIQLNTSSNYAWVNFPMVKAMALPLLIKDVATTREFVWAPSSGILANELGGNNGDDEDGYRPYTIDLDMEKGFGNSEDASIGATNEFDCIN</sequence>
<accession>A0ABR2G7M6</accession>
<dbReference type="EMBL" id="JBBPBM010000002">
    <property type="protein sequence ID" value="KAK8596309.1"/>
    <property type="molecule type" value="Genomic_DNA"/>
</dbReference>
<evidence type="ECO:0000313" key="2">
    <source>
        <dbReference type="Proteomes" id="UP001472677"/>
    </source>
</evidence>
<keyword evidence="2" id="KW-1185">Reference proteome</keyword>
<comment type="caution">
    <text evidence="1">The sequence shown here is derived from an EMBL/GenBank/DDBJ whole genome shotgun (WGS) entry which is preliminary data.</text>
</comment>
<dbReference type="Proteomes" id="UP001472677">
    <property type="component" value="Unassembled WGS sequence"/>
</dbReference>
<evidence type="ECO:0000313" key="1">
    <source>
        <dbReference type="EMBL" id="KAK8596309.1"/>
    </source>
</evidence>
<protein>
    <submittedName>
        <fullName evidence="1">Uncharacterized protein</fullName>
    </submittedName>
</protein>
<gene>
    <name evidence="1" type="ORF">V6N12_064806</name>
</gene>
<reference evidence="1 2" key="1">
    <citation type="journal article" date="2024" name="G3 (Bethesda)">
        <title>Genome assembly of Hibiscus sabdariffa L. provides insights into metabolisms of medicinal natural products.</title>
        <authorList>
            <person name="Kim T."/>
        </authorList>
    </citation>
    <scope>NUCLEOTIDE SEQUENCE [LARGE SCALE GENOMIC DNA]</scope>
    <source>
        <strain evidence="1">TK-2024</strain>
        <tissue evidence="1">Old leaves</tissue>
    </source>
</reference>
<proteinExistence type="predicted"/>
<name>A0ABR2G7M6_9ROSI</name>
<organism evidence="1 2">
    <name type="scientific">Hibiscus sabdariffa</name>
    <name type="common">roselle</name>
    <dbReference type="NCBI Taxonomy" id="183260"/>
    <lineage>
        <taxon>Eukaryota</taxon>
        <taxon>Viridiplantae</taxon>
        <taxon>Streptophyta</taxon>
        <taxon>Embryophyta</taxon>
        <taxon>Tracheophyta</taxon>
        <taxon>Spermatophyta</taxon>
        <taxon>Magnoliopsida</taxon>
        <taxon>eudicotyledons</taxon>
        <taxon>Gunneridae</taxon>
        <taxon>Pentapetalae</taxon>
        <taxon>rosids</taxon>
        <taxon>malvids</taxon>
        <taxon>Malvales</taxon>
        <taxon>Malvaceae</taxon>
        <taxon>Malvoideae</taxon>
        <taxon>Hibiscus</taxon>
    </lineage>
</organism>